<organism evidence="2 3">
    <name type="scientific">Cuscuta europaea</name>
    <name type="common">European dodder</name>
    <dbReference type="NCBI Taxonomy" id="41803"/>
    <lineage>
        <taxon>Eukaryota</taxon>
        <taxon>Viridiplantae</taxon>
        <taxon>Streptophyta</taxon>
        <taxon>Embryophyta</taxon>
        <taxon>Tracheophyta</taxon>
        <taxon>Spermatophyta</taxon>
        <taxon>Magnoliopsida</taxon>
        <taxon>eudicotyledons</taxon>
        <taxon>Gunneridae</taxon>
        <taxon>Pentapetalae</taxon>
        <taxon>asterids</taxon>
        <taxon>lamiids</taxon>
        <taxon>Solanales</taxon>
        <taxon>Convolvulaceae</taxon>
        <taxon>Cuscuteae</taxon>
        <taxon>Cuscuta</taxon>
        <taxon>Cuscuta subgen. Cuscuta</taxon>
    </lineage>
</organism>
<protein>
    <recommendedName>
        <fullName evidence="4">Glyoxalase/fosfomycin resistance/dioxygenase domain-containing protein</fullName>
    </recommendedName>
</protein>
<dbReference type="OrthoDB" id="16820at2759"/>
<feature type="compositionally biased region" description="Polar residues" evidence="1">
    <location>
        <begin position="375"/>
        <end position="392"/>
    </location>
</feature>
<feature type="region of interest" description="Disordered" evidence="1">
    <location>
        <begin position="1"/>
        <end position="42"/>
    </location>
</feature>
<keyword evidence="3" id="KW-1185">Reference proteome</keyword>
<dbReference type="EMBL" id="CAMAPE010000035">
    <property type="protein sequence ID" value="CAH9096271.1"/>
    <property type="molecule type" value="Genomic_DNA"/>
</dbReference>
<comment type="caution">
    <text evidence="2">The sequence shown here is derived from an EMBL/GenBank/DDBJ whole genome shotgun (WGS) entry which is preliminary data.</text>
</comment>
<feature type="compositionally biased region" description="Basic and acidic residues" evidence="1">
    <location>
        <begin position="349"/>
        <end position="359"/>
    </location>
</feature>
<dbReference type="AlphaFoldDB" id="A0A9P0ZAP0"/>
<feature type="non-terminal residue" evidence="2">
    <location>
        <position position="1"/>
    </location>
</feature>
<evidence type="ECO:0000256" key="1">
    <source>
        <dbReference type="SAM" id="MobiDB-lite"/>
    </source>
</evidence>
<feature type="region of interest" description="Disordered" evidence="1">
    <location>
        <begin position="311"/>
        <end position="403"/>
    </location>
</feature>
<dbReference type="InterPro" id="IPR029068">
    <property type="entry name" value="Glyas_Bleomycin-R_OHBP_Dase"/>
</dbReference>
<sequence length="403" mass="46015">MQTQEEKSGGGQNTSSQEENRTRKREEERCDEEEDGGDQIPSMALNHVTRLCRCVKESVEFYTKVLGLVEMERPPAFEFDGAWLFNYGVGIHLVQANDNKDGLPNHRTDHRQLDPMDNHISFQFEYKPIEATTQEMEIPQLALLFQNFNRERWQFNNGMDCSEEIEMKDNNKDVDCNEKQTEMGSATVDKKKSRSQKGVALKNVTSGSKKLKKQCTKGKKDDDEDESLVTSLVKKTDTMMADMARIKNIQREHGSLLRRILTRLEGKRVVTDEVKEVSEGEKQCLFEKDEVVLHDATNEKEKCDEGGNIEIEENGTEKDVIGKMDAEKGNDKQTELEVDDVGELLQNDENQRSNEKEAMAEEDSEKENIEVSENAIDSQRPSFNIFGFSSQEQHGKPTDEEGL</sequence>
<proteinExistence type="predicted"/>
<evidence type="ECO:0000313" key="2">
    <source>
        <dbReference type="EMBL" id="CAH9096271.1"/>
    </source>
</evidence>
<dbReference type="Proteomes" id="UP001152484">
    <property type="component" value="Unassembled WGS sequence"/>
</dbReference>
<evidence type="ECO:0000313" key="3">
    <source>
        <dbReference type="Proteomes" id="UP001152484"/>
    </source>
</evidence>
<dbReference type="SUPFAM" id="SSF54593">
    <property type="entry name" value="Glyoxalase/Bleomycin resistance protein/Dihydroxybiphenyl dioxygenase"/>
    <property type="match status" value="1"/>
</dbReference>
<feature type="compositionally biased region" description="Basic and acidic residues" evidence="1">
    <location>
        <begin position="18"/>
        <end position="28"/>
    </location>
</feature>
<dbReference type="Gene3D" id="3.10.180.10">
    <property type="entry name" value="2,3-Dihydroxybiphenyl 1,2-Dioxygenase, domain 1"/>
    <property type="match status" value="1"/>
</dbReference>
<name>A0A9P0ZAP0_CUSEU</name>
<reference evidence="2" key="1">
    <citation type="submission" date="2022-07" db="EMBL/GenBank/DDBJ databases">
        <authorList>
            <person name="Macas J."/>
            <person name="Novak P."/>
            <person name="Neumann P."/>
        </authorList>
    </citation>
    <scope>NUCLEOTIDE SEQUENCE</scope>
</reference>
<gene>
    <name evidence="2" type="ORF">CEURO_LOCUS13345</name>
</gene>
<feature type="compositionally biased region" description="Basic and acidic residues" evidence="1">
    <location>
        <begin position="315"/>
        <end position="335"/>
    </location>
</feature>
<accession>A0A9P0ZAP0</accession>
<dbReference type="PANTHER" id="PTHR46142:SF8">
    <property type="entry name" value="EXPRESSED PROTEIN"/>
    <property type="match status" value="1"/>
</dbReference>
<evidence type="ECO:0008006" key="4">
    <source>
        <dbReference type="Google" id="ProtNLM"/>
    </source>
</evidence>
<feature type="compositionally biased region" description="Basic and acidic residues" evidence="1">
    <location>
        <begin position="393"/>
        <end position="403"/>
    </location>
</feature>
<dbReference type="PANTHER" id="PTHR46142">
    <property type="match status" value="1"/>
</dbReference>